<proteinExistence type="predicted"/>
<name>A0A183A0Z8_9TREM</name>
<feature type="domain" description="Apoptotic protease-activating factor 1 winged-helix" evidence="1">
    <location>
        <begin position="4"/>
        <end position="73"/>
    </location>
</feature>
<dbReference type="AlphaFoldDB" id="A0A183A0Z8"/>
<dbReference type="InterPro" id="IPR048975">
    <property type="entry name" value="WHD_APAF1"/>
</dbReference>
<dbReference type="Gene3D" id="1.10.10.10">
    <property type="entry name" value="Winged helix-like DNA-binding domain superfamily/Winged helix DNA-binding domain"/>
    <property type="match status" value="1"/>
</dbReference>
<accession>A0A183A0Z8</accession>
<organism evidence="2">
    <name type="scientific">Echinostoma caproni</name>
    <dbReference type="NCBI Taxonomy" id="27848"/>
    <lineage>
        <taxon>Eukaryota</taxon>
        <taxon>Metazoa</taxon>
        <taxon>Spiralia</taxon>
        <taxon>Lophotrochozoa</taxon>
        <taxon>Platyhelminthes</taxon>
        <taxon>Trematoda</taxon>
        <taxon>Digenea</taxon>
        <taxon>Plagiorchiida</taxon>
        <taxon>Echinostomata</taxon>
        <taxon>Echinostomatoidea</taxon>
        <taxon>Echinostomatidae</taxon>
        <taxon>Echinostoma</taxon>
    </lineage>
</organism>
<dbReference type="Pfam" id="PF21296">
    <property type="entry name" value="WHD_APAF1"/>
    <property type="match status" value="1"/>
</dbReference>
<sequence length="97" mass="11032">LRGEAQNFFEQMVIFDADVTLNHKMLAILWNISFDLAEALLNQFVRFSLAVKCWSSYSEGYGFQLHPVQLDVLRSSIDPIKQIITGSSSITMSWSSQ</sequence>
<reference evidence="2" key="1">
    <citation type="submission" date="2016-06" db="UniProtKB">
        <authorList>
            <consortium name="WormBaseParasite"/>
        </authorList>
    </citation>
    <scope>IDENTIFICATION</scope>
</reference>
<evidence type="ECO:0000259" key="1">
    <source>
        <dbReference type="Pfam" id="PF21296"/>
    </source>
</evidence>
<protein>
    <submittedName>
        <fullName evidence="2">GCP_C_terminal domain-containing protein</fullName>
    </submittedName>
</protein>
<dbReference type="WBParaSite" id="ECPE_0000063301-mRNA-1">
    <property type="protein sequence ID" value="ECPE_0000063301-mRNA-1"/>
    <property type="gene ID" value="ECPE_0000063301"/>
</dbReference>
<evidence type="ECO:0000313" key="2">
    <source>
        <dbReference type="WBParaSite" id="ECPE_0000063301-mRNA-1"/>
    </source>
</evidence>
<dbReference type="InterPro" id="IPR036388">
    <property type="entry name" value="WH-like_DNA-bd_sf"/>
</dbReference>